<dbReference type="InterPro" id="IPR015672">
    <property type="entry name" value="GPHR/GTG"/>
</dbReference>
<dbReference type="InterPro" id="IPR022535">
    <property type="entry name" value="Golgi_pH-regulator_cons_dom"/>
</dbReference>
<evidence type="ECO:0000256" key="5">
    <source>
        <dbReference type="SAM" id="Phobius"/>
    </source>
</evidence>
<keyword evidence="4 5" id="KW-0472">Membrane</keyword>
<dbReference type="AlphaFoldDB" id="A0A0D1XZG5"/>
<keyword evidence="9" id="KW-1185">Reference proteome</keyword>
<keyword evidence="2 5" id="KW-0812">Transmembrane</keyword>
<dbReference type="GeneID" id="27309112"/>
<dbReference type="STRING" id="253628.A0A0D1XZG5"/>
<feature type="transmembrane region" description="Helical" evidence="5">
    <location>
        <begin position="25"/>
        <end position="44"/>
    </location>
</feature>
<dbReference type="OrthoDB" id="264392at2759"/>
<feature type="domain" description="Golgi pH regulator conserved" evidence="7">
    <location>
        <begin position="216"/>
        <end position="282"/>
    </location>
</feature>
<evidence type="ECO:0000256" key="3">
    <source>
        <dbReference type="ARBA" id="ARBA00022989"/>
    </source>
</evidence>
<dbReference type="GO" id="GO:0016020">
    <property type="term" value="C:membrane"/>
    <property type="evidence" value="ECO:0007669"/>
    <property type="project" value="UniProtKB-SubCell"/>
</dbReference>
<feature type="transmembrane region" description="Helical" evidence="5">
    <location>
        <begin position="419"/>
        <end position="442"/>
    </location>
</feature>
<dbReference type="VEuPathDB" id="FungiDB:PV09_01139"/>
<feature type="transmembrane region" description="Helical" evidence="5">
    <location>
        <begin position="141"/>
        <end position="168"/>
    </location>
</feature>
<name>A0A0D1XZG5_9PEZI</name>
<reference evidence="8 9" key="1">
    <citation type="submission" date="2015-01" db="EMBL/GenBank/DDBJ databases">
        <title>The Genome Sequence of Ochroconis gallopava CBS43764.</title>
        <authorList>
            <consortium name="The Broad Institute Genomics Platform"/>
            <person name="Cuomo C."/>
            <person name="de Hoog S."/>
            <person name="Gorbushina A."/>
            <person name="Stielow B."/>
            <person name="Teixiera M."/>
            <person name="Abouelleil A."/>
            <person name="Chapman S.B."/>
            <person name="Priest M."/>
            <person name="Young S.K."/>
            <person name="Wortman J."/>
            <person name="Nusbaum C."/>
            <person name="Birren B."/>
        </authorList>
    </citation>
    <scope>NUCLEOTIDE SEQUENCE [LARGE SCALE GENOMIC DNA]</scope>
    <source>
        <strain evidence="8 9">CBS 43764</strain>
    </source>
</reference>
<dbReference type="EMBL" id="KN847531">
    <property type="protein sequence ID" value="KIW08211.1"/>
    <property type="molecule type" value="Genomic_DNA"/>
</dbReference>
<protein>
    <recommendedName>
        <fullName evidence="10">Abscisic acid G-protein coupled receptor-like domain-containing protein</fullName>
    </recommendedName>
</protein>
<feature type="transmembrane region" description="Helical" evidence="5">
    <location>
        <begin position="449"/>
        <end position="472"/>
    </location>
</feature>
<comment type="subcellular location">
    <subcellularLocation>
        <location evidence="1">Membrane</location>
        <topology evidence="1">Multi-pass membrane protein</topology>
    </subcellularLocation>
</comment>
<evidence type="ECO:0000313" key="8">
    <source>
        <dbReference type="EMBL" id="KIW08211.1"/>
    </source>
</evidence>
<evidence type="ECO:0000256" key="1">
    <source>
        <dbReference type="ARBA" id="ARBA00004141"/>
    </source>
</evidence>
<evidence type="ECO:0000259" key="7">
    <source>
        <dbReference type="Pfam" id="PF12537"/>
    </source>
</evidence>
<dbReference type="Pfam" id="PF12537">
    <property type="entry name" value="GPHR_N"/>
    <property type="match status" value="1"/>
</dbReference>
<feature type="transmembrane region" description="Helical" evidence="5">
    <location>
        <begin position="180"/>
        <end position="205"/>
    </location>
</feature>
<dbReference type="InParanoid" id="A0A0D1XZG5"/>
<feature type="domain" description="Abscisic acid G-protein coupled receptor-like" evidence="6">
    <location>
        <begin position="348"/>
        <end position="527"/>
    </location>
</feature>
<dbReference type="Pfam" id="PF12430">
    <property type="entry name" value="ABA_GPCR"/>
    <property type="match status" value="1"/>
</dbReference>
<evidence type="ECO:0008006" key="10">
    <source>
        <dbReference type="Google" id="ProtNLM"/>
    </source>
</evidence>
<evidence type="ECO:0000313" key="9">
    <source>
        <dbReference type="Proteomes" id="UP000053259"/>
    </source>
</evidence>
<keyword evidence="3 5" id="KW-1133">Transmembrane helix</keyword>
<proteinExistence type="predicted"/>
<dbReference type="HOGENOM" id="CLU_039213_0_0_1"/>
<evidence type="ECO:0000256" key="4">
    <source>
        <dbReference type="ARBA" id="ARBA00023136"/>
    </source>
</evidence>
<dbReference type="Proteomes" id="UP000053259">
    <property type="component" value="Unassembled WGS sequence"/>
</dbReference>
<sequence>MSSMLDDDCIDDCVPDYLKRSRKSVLFASLPFLSTFILVAYLVLKRVYPLLSNADDGRGGERRREGQDARLPMHNLELNQAGSRKSLANRIKSQVADARRVSKAVFATTIALSAVLVELILCEISNSLDATARRITLDLTLPTLLVLVIVVAPGLEMRSIIAATGLSFRSTGKGRLNAAWLFESVAMVVWLLAFWYFGHGLIAVFREDVLHPDSHGISEGCLERVGIVGISLMASLAGFAAVSALWQTFGVRDRPVTEADIARKQAGLDAMDDMLNAKKSRLRAITRKMSESRGGEGVITKVVSTIRGNSDSQERSTLQLEISGLQIMRMSLNNSLYSLRNRRDAQLRSHTVGGKLISVFSSGFAVYCAYRLANTGFNILRRSLFGSNTTSQDVVTHFLALLAHYWDASIDQELWSRQISFLLSGIMLLLAFNSALQTFLLLARAFPSLLTAALGGSNFALLVSQVCASYVISSALLLRSNLPSEVRGVITDVLGAPLAVGKVDALFEACFVIAAALTATGIWVGRKLNGPDDDGAAMDGGEMNKMS</sequence>
<evidence type="ECO:0000256" key="2">
    <source>
        <dbReference type="ARBA" id="ARBA00022692"/>
    </source>
</evidence>
<dbReference type="FunCoup" id="A0A0D1XZG5">
    <property type="interactions" value="174"/>
</dbReference>
<feature type="transmembrane region" description="Helical" evidence="5">
    <location>
        <begin position="225"/>
        <end position="246"/>
    </location>
</feature>
<dbReference type="InterPro" id="IPR025969">
    <property type="entry name" value="ABA_GPCR_dom"/>
</dbReference>
<dbReference type="PANTHER" id="PTHR15948">
    <property type="entry name" value="G-PROTEIN COUPLED RECEPTOR 89-RELATED"/>
    <property type="match status" value="1"/>
</dbReference>
<feature type="transmembrane region" description="Helical" evidence="5">
    <location>
        <begin position="101"/>
        <end position="121"/>
    </location>
</feature>
<accession>A0A0D1XZG5</accession>
<dbReference type="PANTHER" id="PTHR15948:SF0">
    <property type="entry name" value="GOLGI PH REGULATOR A-RELATED"/>
    <property type="match status" value="1"/>
</dbReference>
<gene>
    <name evidence="8" type="ORF">PV09_01139</name>
</gene>
<evidence type="ECO:0000259" key="6">
    <source>
        <dbReference type="Pfam" id="PF12430"/>
    </source>
</evidence>
<organism evidence="8 9">
    <name type="scientific">Verruconis gallopava</name>
    <dbReference type="NCBI Taxonomy" id="253628"/>
    <lineage>
        <taxon>Eukaryota</taxon>
        <taxon>Fungi</taxon>
        <taxon>Dikarya</taxon>
        <taxon>Ascomycota</taxon>
        <taxon>Pezizomycotina</taxon>
        <taxon>Dothideomycetes</taxon>
        <taxon>Pleosporomycetidae</taxon>
        <taxon>Venturiales</taxon>
        <taxon>Sympoventuriaceae</taxon>
        <taxon>Verruconis</taxon>
    </lineage>
</organism>
<dbReference type="RefSeq" id="XP_016218080.1">
    <property type="nucleotide sequence ID" value="XM_016353985.1"/>
</dbReference>